<dbReference type="RefSeq" id="WP_268243598.1">
    <property type="nucleotide sequence ID" value="NZ_AP018553.1"/>
</dbReference>
<proteinExistence type="predicted"/>
<evidence type="ECO:0000313" key="2">
    <source>
        <dbReference type="Proteomes" id="UP000616143"/>
    </source>
</evidence>
<evidence type="ECO:0000313" key="1">
    <source>
        <dbReference type="EMBL" id="GGT89152.1"/>
    </source>
</evidence>
<organism evidence="1 2">
    <name type="scientific">Sulfodiicoccus acidiphilus</name>
    <dbReference type="NCBI Taxonomy" id="1670455"/>
    <lineage>
        <taxon>Archaea</taxon>
        <taxon>Thermoproteota</taxon>
        <taxon>Thermoprotei</taxon>
        <taxon>Sulfolobales</taxon>
        <taxon>Sulfolobaceae</taxon>
        <taxon>Sulfodiicoccus</taxon>
    </lineage>
</organism>
<dbReference type="GeneID" id="77169464"/>
<dbReference type="AlphaFoldDB" id="A0A830GZ46"/>
<accession>A0A830GZ46</accession>
<reference evidence="1" key="1">
    <citation type="journal article" date="2014" name="Int. J. Syst. Evol. Microbiol.">
        <title>Complete genome sequence of Corynebacterium casei LMG S-19264T (=DSM 44701T), isolated from a smear-ripened cheese.</title>
        <authorList>
            <consortium name="US DOE Joint Genome Institute (JGI-PGF)"/>
            <person name="Walter F."/>
            <person name="Albersmeier A."/>
            <person name="Kalinowski J."/>
            <person name="Ruckert C."/>
        </authorList>
    </citation>
    <scope>NUCLEOTIDE SEQUENCE</scope>
    <source>
        <strain evidence="1">JCM 31740</strain>
    </source>
</reference>
<dbReference type="EMBL" id="BMQS01000003">
    <property type="protein sequence ID" value="GGT89152.1"/>
    <property type="molecule type" value="Genomic_DNA"/>
</dbReference>
<dbReference type="Proteomes" id="UP000616143">
    <property type="component" value="Unassembled WGS sequence"/>
</dbReference>
<gene>
    <name evidence="1" type="ORF">GCM10007116_03730</name>
</gene>
<sequence length="43" mass="4520">MDLINSVEGGFSTQALGTFDWTDVNLLGDALPLLECKAVHGGN</sequence>
<protein>
    <submittedName>
        <fullName evidence="1">Uncharacterized protein</fullName>
    </submittedName>
</protein>
<reference evidence="1" key="2">
    <citation type="submission" date="2020-09" db="EMBL/GenBank/DDBJ databases">
        <authorList>
            <person name="Sun Q."/>
            <person name="Ohkuma M."/>
        </authorList>
    </citation>
    <scope>NUCLEOTIDE SEQUENCE</scope>
    <source>
        <strain evidence="1">JCM 31740</strain>
    </source>
</reference>
<name>A0A830GZ46_9CREN</name>
<comment type="caution">
    <text evidence="1">The sequence shown here is derived from an EMBL/GenBank/DDBJ whole genome shotgun (WGS) entry which is preliminary data.</text>
</comment>